<protein>
    <submittedName>
        <fullName evidence="1">Uncharacterized protein</fullName>
    </submittedName>
</protein>
<organism evidence="1 2">
    <name type="scientific">Deinococcus soli</name>
    <name type="common">ex Cha et al. 2016</name>
    <dbReference type="NCBI Taxonomy" id="1309411"/>
    <lineage>
        <taxon>Bacteria</taxon>
        <taxon>Thermotogati</taxon>
        <taxon>Deinococcota</taxon>
        <taxon>Deinococci</taxon>
        <taxon>Deinococcales</taxon>
        <taxon>Deinococcaceae</taxon>
        <taxon>Deinococcus</taxon>
    </lineage>
</organism>
<proteinExistence type="predicted"/>
<reference evidence="1" key="1">
    <citation type="submission" date="2023-07" db="EMBL/GenBank/DDBJ databases">
        <title>Sorghum-associated microbial communities from plants grown in Nebraska, USA.</title>
        <authorList>
            <person name="Schachtman D."/>
        </authorList>
    </citation>
    <scope>NUCLEOTIDE SEQUENCE</scope>
    <source>
        <strain evidence="1">BE330</strain>
    </source>
</reference>
<dbReference type="RefSeq" id="WP_309859482.1">
    <property type="nucleotide sequence ID" value="NZ_JAVDQJ010000034.1"/>
</dbReference>
<dbReference type="AlphaFoldDB" id="A0AAE3XIR0"/>
<accession>A0AAE3XIR0</accession>
<dbReference type="EMBL" id="JAVDQK010000034">
    <property type="protein sequence ID" value="MDR6221438.1"/>
    <property type="molecule type" value="Genomic_DNA"/>
</dbReference>
<dbReference type="Proteomes" id="UP001185331">
    <property type="component" value="Unassembled WGS sequence"/>
</dbReference>
<comment type="caution">
    <text evidence="1">The sequence shown here is derived from an EMBL/GenBank/DDBJ whole genome shotgun (WGS) entry which is preliminary data.</text>
</comment>
<evidence type="ECO:0000313" key="2">
    <source>
        <dbReference type="Proteomes" id="UP001185331"/>
    </source>
</evidence>
<name>A0AAE3XIR0_9DEIO</name>
<gene>
    <name evidence="1" type="ORF">J2Y00_005074</name>
</gene>
<evidence type="ECO:0000313" key="1">
    <source>
        <dbReference type="EMBL" id="MDR6221438.1"/>
    </source>
</evidence>
<sequence length="56" mass="6096">MKPQDIMPPVNDVIDTEGAGAVTGRRLTLEDLEIEVNSDVLDPGGTLERPRRDVGH</sequence>